<reference evidence="8" key="1">
    <citation type="submission" date="2021-02" db="EMBL/GenBank/DDBJ databases">
        <authorList>
            <person name="Nowell W R."/>
        </authorList>
    </citation>
    <scope>NUCLEOTIDE SEQUENCE</scope>
</reference>
<evidence type="ECO:0000313" key="8">
    <source>
        <dbReference type="EMBL" id="CAF1608979.1"/>
    </source>
</evidence>
<dbReference type="EMBL" id="CAJNOI010001127">
    <property type="protein sequence ID" value="CAF1385342.1"/>
    <property type="molecule type" value="Genomic_DNA"/>
</dbReference>
<accession>A0A816BGK2</accession>
<dbReference type="Pfam" id="PF21314">
    <property type="entry name" value="TM_ErbB1"/>
    <property type="match status" value="1"/>
</dbReference>
<dbReference type="PROSITE" id="PS00022">
    <property type="entry name" value="EGF_1"/>
    <property type="match status" value="1"/>
</dbReference>
<dbReference type="InterPro" id="IPR049328">
    <property type="entry name" value="TM_ErbB1"/>
</dbReference>
<protein>
    <recommendedName>
        <fullName evidence="6">EGF-like domain-containing protein</fullName>
    </recommendedName>
</protein>
<comment type="caution">
    <text evidence="8">The sequence shown here is derived from an EMBL/GenBank/DDBJ whole genome shotgun (WGS) entry which is preliminary data.</text>
</comment>
<feature type="non-terminal residue" evidence="8">
    <location>
        <position position="138"/>
    </location>
</feature>
<dbReference type="CDD" id="cd12087">
    <property type="entry name" value="TM_EGFR-like"/>
    <property type="match status" value="1"/>
</dbReference>
<keyword evidence="5" id="KW-0812">Transmembrane</keyword>
<evidence type="ECO:0000259" key="6">
    <source>
        <dbReference type="PROSITE" id="PS50026"/>
    </source>
</evidence>
<evidence type="ECO:0000313" key="9">
    <source>
        <dbReference type="Proteomes" id="UP000663832"/>
    </source>
</evidence>
<dbReference type="OrthoDB" id="10053293at2759"/>
<feature type="transmembrane region" description="Helical" evidence="5">
    <location>
        <begin position="58"/>
        <end position="83"/>
    </location>
</feature>
<dbReference type="Proteomes" id="UP000663877">
    <property type="component" value="Unassembled WGS sequence"/>
</dbReference>
<proteinExistence type="predicted"/>
<dbReference type="Proteomes" id="UP000663832">
    <property type="component" value="Unassembled WGS sequence"/>
</dbReference>
<gene>
    <name evidence="7" type="ORF">BJG266_LOCUS36806</name>
    <name evidence="8" type="ORF">QVE165_LOCUS53775</name>
</gene>
<keyword evidence="4" id="KW-1015">Disulfide bond</keyword>
<dbReference type="AlphaFoldDB" id="A0A816BGK2"/>
<keyword evidence="5" id="KW-0472">Membrane</keyword>
<dbReference type="PROSITE" id="PS50026">
    <property type="entry name" value="EGF_3"/>
    <property type="match status" value="1"/>
</dbReference>
<evidence type="ECO:0000256" key="5">
    <source>
        <dbReference type="SAM" id="Phobius"/>
    </source>
</evidence>
<dbReference type="InterPro" id="IPR000742">
    <property type="entry name" value="EGF"/>
</dbReference>
<dbReference type="Pfam" id="PF23106">
    <property type="entry name" value="EGF_Teneurin"/>
    <property type="match status" value="1"/>
</dbReference>
<name>A0A816BGK2_9BILA</name>
<dbReference type="PROSITE" id="PS01186">
    <property type="entry name" value="EGF_2"/>
    <property type="match status" value="1"/>
</dbReference>
<comment type="caution">
    <text evidence="4">Lacks conserved residue(s) required for the propagation of feature annotation.</text>
</comment>
<evidence type="ECO:0000313" key="7">
    <source>
        <dbReference type="EMBL" id="CAF1385342.1"/>
    </source>
</evidence>
<keyword evidence="5" id="KW-1133">Transmembrane helix</keyword>
<evidence type="ECO:0000256" key="2">
    <source>
        <dbReference type="ARBA" id="ARBA00022741"/>
    </source>
</evidence>
<evidence type="ECO:0000256" key="4">
    <source>
        <dbReference type="PROSITE-ProRule" id="PRU00076"/>
    </source>
</evidence>
<sequence length="138" mass="14648">PTDSCSQCETTGHGVCIDNSTTCQCFPGFQGPSCSNPVDIIPSDGTSSSTTDIVTLNVGAIVASTVAGALITVIIGLIIFFIWKRRMYKNKKSSELSSSVPSAQPIAVSALYNFPISQQNSSISSCATMEYHLYEELP</sequence>
<evidence type="ECO:0000256" key="1">
    <source>
        <dbReference type="ARBA" id="ARBA00022553"/>
    </source>
</evidence>
<feature type="disulfide bond" evidence="4">
    <location>
        <begin position="25"/>
        <end position="34"/>
    </location>
</feature>
<dbReference type="GO" id="GO:0005524">
    <property type="term" value="F:ATP binding"/>
    <property type="evidence" value="ECO:0007669"/>
    <property type="project" value="UniProtKB-KW"/>
</dbReference>
<evidence type="ECO:0000256" key="3">
    <source>
        <dbReference type="ARBA" id="ARBA00022840"/>
    </source>
</evidence>
<dbReference type="EMBL" id="CAJNOM010001466">
    <property type="protein sequence ID" value="CAF1608979.1"/>
    <property type="molecule type" value="Genomic_DNA"/>
</dbReference>
<keyword evidence="4" id="KW-0245">EGF-like domain</keyword>
<feature type="domain" description="EGF-like" evidence="6">
    <location>
        <begin position="1"/>
        <end position="35"/>
    </location>
</feature>
<keyword evidence="2" id="KW-0547">Nucleotide-binding</keyword>
<organism evidence="8 9">
    <name type="scientific">Adineta steineri</name>
    <dbReference type="NCBI Taxonomy" id="433720"/>
    <lineage>
        <taxon>Eukaryota</taxon>
        <taxon>Metazoa</taxon>
        <taxon>Spiralia</taxon>
        <taxon>Gnathifera</taxon>
        <taxon>Rotifera</taxon>
        <taxon>Eurotatoria</taxon>
        <taxon>Bdelloidea</taxon>
        <taxon>Adinetida</taxon>
        <taxon>Adinetidae</taxon>
        <taxon>Adineta</taxon>
    </lineage>
</organism>
<keyword evidence="3" id="KW-0067">ATP-binding</keyword>
<keyword evidence="9" id="KW-1185">Reference proteome</keyword>
<keyword evidence="1" id="KW-0597">Phosphoprotein</keyword>